<comment type="caution">
    <text evidence="1">The sequence shown here is derived from an EMBL/GenBank/DDBJ whole genome shotgun (WGS) entry which is preliminary data.</text>
</comment>
<proteinExistence type="predicted"/>
<reference evidence="1 2" key="1">
    <citation type="submission" date="2024-01" db="EMBL/GenBank/DDBJ databases">
        <title>The genomes of 5 underutilized Papilionoideae crops provide insights into root nodulation and disease resistanc.</title>
        <authorList>
            <person name="Jiang F."/>
        </authorList>
    </citation>
    <scope>NUCLEOTIDE SEQUENCE [LARGE SCALE GENOMIC DNA]</scope>
    <source>
        <strain evidence="1">DUOXIRENSHENG_FW03</strain>
        <tissue evidence="1">Leaves</tissue>
    </source>
</reference>
<evidence type="ECO:0000313" key="1">
    <source>
        <dbReference type="EMBL" id="KAK7389735.1"/>
    </source>
</evidence>
<gene>
    <name evidence="1" type="ORF">VNO78_25024</name>
</gene>
<dbReference type="Proteomes" id="UP001386955">
    <property type="component" value="Unassembled WGS sequence"/>
</dbReference>
<dbReference type="AlphaFoldDB" id="A0AAN9S6J4"/>
<name>A0AAN9S6J4_PSOTE</name>
<sequence length="94" mass="10501">MPSVSGKEQFGMFSFVCTAKRLSNRSCPCSPREMENGGADYNLALRVSRILSVNPPQHNAVAHLKNISILVIEKFEFQKHNSLNPTKSFPSNLH</sequence>
<accession>A0AAN9S6J4</accession>
<evidence type="ECO:0000313" key="2">
    <source>
        <dbReference type="Proteomes" id="UP001386955"/>
    </source>
</evidence>
<dbReference type="EMBL" id="JAYMYS010000006">
    <property type="protein sequence ID" value="KAK7389735.1"/>
    <property type="molecule type" value="Genomic_DNA"/>
</dbReference>
<keyword evidence="2" id="KW-1185">Reference proteome</keyword>
<organism evidence="1 2">
    <name type="scientific">Psophocarpus tetragonolobus</name>
    <name type="common">Winged bean</name>
    <name type="synonym">Dolichos tetragonolobus</name>
    <dbReference type="NCBI Taxonomy" id="3891"/>
    <lineage>
        <taxon>Eukaryota</taxon>
        <taxon>Viridiplantae</taxon>
        <taxon>Streptophyta</taxon>
        <taxon>Embryophyta</taxon>
        <taxon>Tracheophyta</taxon>
        <taxon>Spermatophyta</taxon>
        <taxon>Magnoliopsida</taxon>
        <taxon>eudicotyledons</taxon>
        <taxon>Gunneridae</taxon>
        <taxon>Pentapetalae</taxon>
        <taxon>rosids</taxon>
        <taxon>fabids</taxon>
        <taxon>Fabales</taxon>
        <taxon>Fabaceae</taxon>
        <taxon>Papilionoideae</taxon>
        <taxon>50 kb inversion clade</taxon>
        <taxon>NPAAA clade</taxon>
        <taxon>indigoferoid/millettioid clade</taxon>
        <taxon>Phaseoleae</taxon>
        <taxon>Psophocarpus</taxon>
    </lineage>
</organism>
<protein>
    <submittedName>
        <fullName evidence="1">Uncharacterized protein</fullName>
    </submittedName>
</protein>